<dbReference type="InterPro" id="IPR037056">
    <property type="entry name" value="RNase_H1_N_sf"/>
</dbReference>
<dbReference type="InterPro" id="IPR011320">
    <property type="entry name" value="RNase_H1_N"/>
</dbReference>
<dbReference type="PANTHER" id="PTHR10642">
    <property type="entry name" value="RIBONUCLEASE H1"/>
    <property type="match status" value="1"/>
</dbReference>
<evidence type="ECO:0000256" key="1">
    <source>
        <dbReference type="ARBA" id="ARBA00000077"/>
    </source>
</evidence>
<keyword evidence="6 10" id="KW-0479">Metal-binding</keyword>
<evidence type="ECO:0000256" key="8">
    <source>
        <dbReference type="ARBA" id="ARBA00022801"/>
    </source>
</evidence>
<accession>A0A210QAM4</accession>
<dbReference type="InterPro" id="IPR017067">
    <property type="entry name" value="RNase_H1_euk"/>
</dbReference>
<keyword evidence="9 10" id="KW-0460">Magnesium</keyword>
<dbReference type="Gene3D" id="3.30.420.10">
    <property type="entry name" value="Ribonuclease H-like superfamily/Ribonuclease H"/>
    <property type="match status" value="1"/>
</dbReference>
<dbReference type="Proteomes" id="UP000242188">
    <property type="component" value="Unassembled WGS sequence"/>
</dbReference>
<dbReference type="GO" id="GO:0003676">
    <property type="term" value="F:nucleic acid binding"/>
    <property type="evidence" value="ECO:0007669"/>
    <property type="project" value="UniProtKB-UniRule"/>
</dbReference>
<keyword evidence="14" id="KW-1185">Reference proteome</keyword>
<evidence type="ECO:0000313" key="14">
    <source>
        <dbReference type="Proteomes" id="UP000242188"/>
    </source>
</evidence>
<comment type="function">
    <text evidence="3 10">Endonuclease that specifically degrades the RNA of RNA-DNA hybrids.</text>
</comment>
<comment type="similarity">
    <text evidence="4 10">Belongs to the RNase H family.</text>
</comment>
<dbReference type="InterPro" id="IPR012337">
    <property type="entry name" value="RNaseH-like_sf"/>
</dbReference>
<feature type="domain" description="RNase H type-1" evidence="12">
    <location>
        <begin position="174"/>
        <end position="320"/>
    </location>
</feature>
<dbReference type="STRING" id="6573.A0A210QAM4"/>
<keyword evidence="7 10" id="KW-0255">Endonuclease</keyword>
<evidence type="ECO:0000256" key="3">
    <source>
        <dbReference type="ARBA" id="ARBA00004065"/>
    </source>
</evidence>
<feature type="region of interest" description="Disordered" evidence="11">
    <location>
        <begin position="126"/>
        <end position="176"/>
    </location>
</feature>
<gene>
    <name evidence="13" type="ORF">KP79_PYT09055</name>
</gene>
<dbReference type="InterPro" id="IPR036397">
    <property type="entry name" value="RNaseH_sf"/>
</dbReference>
<dbReference type="AlphaFoldDB" id="A0A210QAM4"/>
<feature type="compositionally biased region" description="Basic residues" evidence="11">
    <location>
        <begin position="137"/>
        <end position="148"/>
    </location>
</feature>
<dbReference type="FunFam" id="3.30.420.10:FF:000115">
    <property type="entry name" value="Ribonuclease H"/>
    <property type="match status" value="1"/>
</dbReference>
<reference evidence="13 14" key="1">
    <citation type="journal article" date="2017" name="Nat. Ecol. Evol.">
        <title>Scallop genome provides insights into evolution of bilaterian karyotype and development.</title>
        <authorList>
            <person name="Wang S."/>
            <person name="Zhang J."/>
            <person name="Jiao W."/>
            <person name="Li J."/>
            <person name="Xun X."/>
            <person name="Sun Y."/>
            <person name="Guo X."/>
            <person name="Huan P."/>
            <person name="Dong B."/>
            <person name="Zhang L."/>
            <person name="Hu X."/>
            <person name="Sun X."/>
            <person name="Wang J."/>
            <person name="Zhao C."/>
            <person name="Wang Y."/>
            <person name="Wang D."/>
            <person name="Huang X."/>
            <person name="Wang R."/>
            <person name="Lv J."/>
            <person name="Li Y."/>
            <person name="Zhang Z."/>
            <person name="Liu B."/>
            <person name="Lu W."/>
            <person name="Hui Y."/>
            <person name="Liang J."/>
            <person name="Zhou Z."/>
            <person name="Hou R."/>
            <person name="Li X."/>
            <person name="Liu Y."/>
            <person name="Li H."/>
            <person name="Ning X."/>
            <person name="Lin Y."/>
            <person name="Zhao L."/>
            <person name="Xing Q."/>
            <person name="Dou J."/>
            <person name="Li Y."/>
            <person name="Mao J."/>
            <person name="Guo H."/>
            <person name="Dou H."/>
            <person name="Li T."/>
            <person name="Mu C."/>
            <person name="Jiang W."/>
            <person name="Fu Q."/>
            <person name="Fu X."/>
            <person name="Miao Y."/>
            <person name="Liu J."/>
            <person name="Yu Q."/>
            <person name="Li R."/>
            <person name="Liao H."/>
            <person name="Li X."/>
            <person name="Kong Y."/>
            <person name="Jiang Z."/>
            <person name="Chourrout D."/>
            <person name="Li R."/>
            <person name="Bao Z."/>
        </authorList>
    </citation>
    <scope>NUCLEOTIDE SEQUENCE [LARGE SCALE GENOMIC DNA]</scope>
    <source>
        <strain evidence="13 14">PY_sf001</strain>
    </source>
</reference>
<dbReference type="GO" id="GO:0000287">
    <property type="term" value="F:magnesium ion binding"/>
    <property type="evidence" value="ECO:0007669"/>
    <property type="project" value="UniProtKB-UniRule"/>
</dbReference>
<organism evidence="13 14">
    <name type="scientific">Mizuhopecten yessoensis</name>
    <name type="common">Japanese scallop</name>
    <name type="synonym">Patinopecten yessoensis</name>
    <dbReference type="NCBI Taxonomy" id="6573"/>
    <lineage>
        <taxon>Eukaryota</taxon>
        <taxon>Metazoa</taxon>
        <taxon>Spiralia</taxon>
        <taxon>Lophotrochozoa</taxon>
        <taxon>Mollusca</taxon>
        <taxon>Bivalvia</taxon>
        <taxon>Autobranchia</taxon>
        <taxon>Pteriomorphia</taxon>
        <taxon>Pectinida</taxon>
        <taxon>Pectinoidea</taxon>
        <taxon>Pectinidae</taxon>
        <taxon>Mizuhopecten</taxon>
    </lineage>
</organism>
<dbReference type="InterPro" id="IPR009027">
    <property type="entry name" value="Ribosomal_bL9/RNase_H1_N"/>
</dbReference>
<dbReference type="EMBL" id="NEDP02004406">
    <property type="protein sequence ID" value="OWF45755.1"/>
    <property type="molecule type" value="Genomic_DNA"/>
</dbReference>
<comment type="caution">
    <text evidence="13">The sequence shown here is derived from an EMBL/GenBank/DDBJ whole genome shotgun (WGS) entry which is preliminary data.</text>
</comment>
<dbReference type="PROSITE" id="PS50879">
    <property type="entry name" value="RNASE_H_1"/>
    <property type="match status" value="1"/>
</dbReference>
<dbReference type="GO" id="GO:0004523">
    <property type="term" value="F:RNA-DNA hybrid ribonuclease activity"/>
    <property type="evidence" value="ECO:0007669"/>
    <property type="project" value="UniProtKB-UniRule"/>
</dbReference>
<name>A0A210QAM4_MIZYE</name>
<keyword evidence="5 10" id="KW-0540">Nuclease</keyword>
<dbReference type="Pfam" id="PF01693">
    <property type="entry name" value="Cauli_VI"/>
    <property type="match status" value="1"/>
</dbReference>
<dbReference type="InterPro" id="IPR002156">
    <property type="entry name" value="RNaseH_domain"/>
</dbReference>
<comment type="catalytic activity">
    <reaction evidence="1 10">
        <text>Endonucleolytic cleavage to 5'-phosphomonoester.</text>
        <dbReference type="EC" id="3.1.26.4"/>
    </reaction>
</comment>
<evidence type="ECO:0000313" key="13">
    <source>
        <dbReference type="EMBL" id="OWF45755.1"/>
    </source>
</evidence>
<dbReference type="CDD" id="cd09280">
    <property type="entry name" value="RNase_HI_eukaryote_like"/>
    <property type="match status" value="1"/>
</dbReference>
<dbReference type="PIRSF" id="PIRSF036852">
    <property type="entry name" value="Ribonuclease_H1_euk"/>
    <property type="match status" value="1"/>
</dbReference>
<dbReference type="GO" id="GO:0043137">
    <property type="term" value="P:DNA replication, removal of RNA primer"/>
    <property type="evidence" value="ECO:0007669"/>
    <property type="project" value="TreeGrafter"/>
</dbReference>
<dbReference type="SUPFAM" id="SSF53098">
    <property type="entry name" value="Ribonuclease H-like"/>
    <property type="match status" value="1"/>
</dbReference>
<sequence length="324" mass="35717">MSTFFRLHIMPYYAVRSGRIPGIYKTWDECKAQVNGFPKARYKKFNTDAEATDFVKDTNGDSRNISSASGYTQQQNKYKNKTSAASSNRLPMKKVSLSNKSEGFDNTDFEGDMKNAYKIEYTKTVYMQPPRSQGAHSRPRGAHSRSRGAHSQGAQSRSKSTLSRSHNASNRNENGDGVVVYTDGGCTNNGQAGAQAGIGVYWGPDDPRNVSERLPGRQTNNRAEIHAACRAIEQAKAQGMPSITIKTDSQFLINAATKWMSGWQRNDWKLSSGGPVKNKEDFLHLKHVSDGINIEWIHVRGHVGILGNEAADSLANEGACKPLP</sequence>
<protein>
    <recommendedName>
        <fullName evidence="10">Ribonuclease H1</fullName>
        <shortName evidence="10">RNase H1</shortName>
        <ecNumber evidence="10">3.1.26.4</ecNumber>
    </recommendedName>
</protein>
<evidence type="ECO:0000256" key="6">
    <source>
        <dbReference type="ARBA" id="ARBA00022723"/>
    </source>
</evidence>
<comment type="cofactor">
    <cofactor evidence="2 10">
        <name>Mg(2+)</name>
        <dbReference type="ChEBI" id="CHEBI:18420"/>
    </cofactor>
</comment>
<dbReference type="Pfam" id="PF00075">
    <property type="entry name" value="RNase_H"/>
    <property type="match status" value="1"/>
</dbReference>
<dbReference type="OrthoDB" id="407198at2759"/>
<dbReference type="InterPro" id="IPR050092">
    <property type="entry name" value="RNase_H"/>
</dbReference>
<proteinExistence type="inferred from homology"/>
<dbReference type="PANTHER" id="PTHR10642:SF26">
    <property type="entry name" value="RIBONUCLEASE H1"/>
    <property type="match status" value="1"/>
</dbReference>
<evidence type="ECO:0000256" key="2">
    <source>
        <dbReference type="ARBA" id="ARBA00001946"/>
    </source>
</evidence>
<keyword evidence="8 10" id="KW-0378">Hydrolase</keyword>
<dbReference type="FunFam" id="3.40.970.10:FF:000002">
    <property type="entry name" value="Ribonuclease H"/>
    <property type="match status" value="1"/>
</dbReference>
<dbReference type="SUPFAM" id="SSF55658">
    <property type="entry name" value="L9 N-domain-like"/>
    <property type="match status" value="1"/>
</dbReference>
<evidence type="ECO:0000256" key="9">
    <source>
        <dbReference type="ARBA" id="ARBA00022842"/>
    </source>
</evidence>
<evidence type="ECO:0000256" key="11">
    <source>
        <dbReference type="SAM" id="MobiDB-lite"/>
    </source>
</evidence>
<evidence type="ECO:0000256" key="7">
    <source>
        <dbReference type="ARBA" id="ARBA00022759"/>
    </source>
</evidence>
<dbReference type="EC" id="3.1.26.4" evidence="10"/>
<evidence type="ECO:0000259" key="12">
    <source>
        <dbReference type="PROSITE" id="PS50879"/>
    </source>
</evidence>
<feature type="region of interest" description="Disordered" evidence="11">
    <location>
        <begin position="56"/>
        <end position="109"/>
    </location>
</feature>
<evidence type="ECO:0000256" key="4">
    <source>
        <dbReference type="ARBA" id="ARBA00005300"/>
    </source>
</evidence>
<evidence type="ECO:0000256" key="5">
    <source>
        <dbReference type="ARBA" id="ARBA00022722"/>
    </source>
</evidence>
<feature type="compositionally biased region" description="Polar residues" evidence="11">
    <location>
        <begin position="152"/>
        <end position="172"/>
    </location>
</feature>
<dbReference type="Gene3D" id="3.40.970.10">
    <property type="entry name" value="Ribonuclease H1, N-terminal domain"/>
    <property type="match status" value="1"/>
</dbReference>
<evidence type="ECO:0000256" key="10">
    <source>
        <dbReference type="PIRNR" id="PIRNR036852"/>
    </source>
</evidence>
<feature type="compositionally biased region" description="Polar residues" evidence="11">
    <location>
        <begin position="61"/>
        <end position="89"/>
    </location>
</feature>